<organism evidence="1 2">
    <name type="scientific">Fusarium mexicanum</name>
    <dbReference type="NCBI Taxonomy" id="751941"/>
    <lineage>
        <taxon>Eukaryota</taxon>
        <taxon>Fungi</taxon>
        <taxon>Dikarya</taxon>
        <taxon>Ascomycota</taxon>
        <taxon>Pezizomycotina</taxon>
        <taxon>Sordariomycetes</taxon>
        <taxon>Hypocreomycetidae</taxon>
        <taxon>Hypocreales</taxon>
        <taxon>Nectriaceae</taxon>
        <taxon>Fusarium</taxon>
        <taxon>Fusarium fujikuroi species complex</taxon>
    </lineage>
</organism>
<dbReference type="Proteomes" id="UP000522262">
    <property type="component" value="Unassembled WGS sequence"/>
</dbReference>
<sequence>MDFFSRLPATIRIQILIDLGSPACIRRLIKASPTMLQQYIVHRHIIVREVLRELISLDKTGGLLQNAMALLYLADLDPKR</sequence>
<evidence type="ECO:0000313" key="1">
    <source>
        <dbReference type="EMBL" id="KAF5549355.1"/>
    </source>
</evidence>
<reference evidence="1 2" key="1">
    <citation type="submission" date="2020-05" db="EMBL/GenBank/DDBJ databases">
        <title>Identification and distribution of gene clusters putatively required for synthesis of sphingolipid metabolism inhibitors in phylogenetically diverse species of the filamentous fungus Fusarium.</title>
        <authorList>
            <person name="Kim H.-S."/>
            <person name="Busman M."/>
            <person name="Brown D.W."/>
            <person name="Divon H."/>
            <person name="Uhlig S."/>
            <person name="Proctor R.H."/>
        </authorList>
    </citation>
    <scope>NUCLEOTIDE SEQUENCE [LARGE SCALE GENOMIC DNA]</scope>
    <source>
        <strain evidence="1 2">NRRL 53147</strain>
    </source>
</reference>
<gene>
    <name evidence="1" type="ORF">FMEXI_4342</name>
</gene>
<proteinExistence type="predicted"/>
<evidence type="ECO:0000313" key="2">
    <source>
        <dbReference type="Proteomes" id="UP000522262"/>
    </source>
</evidence>
<accession>A0A8H5N2N4</accession>
<keyword evidence="2" id="KW-1185">Reference proteome</keyword>
<dbReference type="EMBL" id="JAAOAM010000090">
    <property type="protein sequence ID" value="KAF5549355.1"/>
    <property type="molecule type" value="Genomic_DNA"/>
</dbReference>
<comment type="caution">
    <text evidence="1">The sequence shown here is derived from an EMBL/GenBank/DDBJ whole genome shotgun (WGS) entry which is preliminary data.</text>
</comment>
<dbReference type="AlphaFoldDB" id="A0A8H5N2N4"/>
<protein>
    <submittedName>
        <fullName evidence="1">Uncharacterized protein</fullName>
    </submittedName>
</protein>
<name>A0A8H5N2N4_9HYPO</name>